<evidence type="ECO:0000256" key="1">
    <source>
        <dbReference type="ARBA" id="ARBA00008779"/>
    </source>
</evidence>
<dbReference type="PROSITE" id="PS00523">
    <property type="entry name" value="SULFATASE_1"/>
    <property type="match status" value="1"/>
</dbReference>
<dbReference type="RefSeq" id="WP_015248856.1">
    <property type="nucleotide sequence ID" value="NC_019892.1"/>
</dbReference>
<evidence type="ECO:0000256" key="2">
    <source>
        <dbReference type="ARBA" id="ARBA00022723"/>
    </source>
</evidence>
<dbReference type="STRING" id="886293.Sinac_5625"/>
<name>L0DLN9_SINAD</name>
<reference evidence="7 8" key="1">
    <citation type="submission" date="2012-02" db="EMBL/GenBank/DDBJ databases">
        <title>Complete sequence of chromosome of Singulisphaera acidiphila DSM 18658.</title>
        <authorList>
            <consortium name="US DOE Joint Genome Institute (JGI-PGF)"/>
            <person name="Lucas S."/>
            <person name="Copeland A."/>
            <person name="Lapidus A."/>
            <person name="Glavina del Rio T."/>
            <person name="Dalin E."/>
            <person name="Tice H."/>
            <person name="Bruce D."/>
            <person name="Goodwin L."/>
            <person name="Pitluck S."/>
            <person name="Peters L."/>
            <person name="Ovchinnikova G."/>
            <person name="Chertkov O."/>
            <person name="Kyrpides N."/>
            <person name="Mavromatis K."/>
            <person name="Ivanova N."/>
            <person name="Brettin T."/>
            <person name="Detter J.C."/>
            <person name="Han C."/>
            <person name="Larimer F."/>
            <person name="Land M."/>
            <person name="Hauser L."/>
            <person name="Markowitz V."/>
            <person name="Cheng J.-F."/>
            <person name="Hugenholtz P."/>
            <person name="Woyke T."/>
            <person name="Wu D."/>
            <person name="Tindall B."/>
            <person name="Pomrenke H."/>
            <person name="Brambilla E."/>
            <person name="Klenk H.-P."/>
            <person name="Eisen J.A."/>
        </authorList>
    </citation>
    <scope>NUCLEOTIDE SEQUENCE [LARGE SCALE GENOMIC DNA]</scope>
    <source>
        <strain evidence="8">ATCC BAA-1392 / DSM 18658 / VKM B-2454 / MOB10</strain>
    </source>
</reference>
<evidence type="ECO:0000256" key="5">
    <source>
        <dbReference type="SAM" id="SignalP"/>
    </source>
</evidence>
<organism evidence="7 8">
    <name type="scientific">Singulisphaera acidiphila (strain ATCC BAA-1392 / DSM 18658 / VKM B-2454 / MOB10)</name>
    <dbReference type="NCBI Taxonomy" id="886293"/>
    <lineage>
        <taxon>Bacteria</taxon>
        <taxon>Pseudomonadati</taxon>
        <taxon>Planctomycetota</taxon>
        <taxon>Planctomycetia</taxon>
        <taxon>Isosphaerales</taxon>
        <taxon>Isosphaeraceae</taxon>
        <taxon>Singulisphaera</taxon>
    </lineage>
</organism>
<dbReference type="GO" id="GO:0046872">
    <property type="term" value="F:metal ion binding"/>
    <property type="evidence" value="ECO:0007669"/>
    <property type="project" value="UniProtKB-KW"/>
</dbReference>
<dbReference type="Pfam" id="PF00884">
    <property type="entry name" value="Sulfatase"/>
    <property type="match status" value="1"/>
</dbReference>
<feature type="domain" description="Sulfatase N-terminal" evidence="6">
    <location>
        <begin position="29"/>
        <end position="337"/>
    </location>
</feature>
<sequence>MNPLLCLAALAASCLAEIDTAPSAAASPPNIVFIYADDLGPGDLGCYGGKIVPTPNIDRMAKEGTRFTQYYSASPICSPSRCGVITGNFPARWKITSYLQTKAGNRACEQADFLDPKAPSLPRELKRAGYATAHFGKWHLGGGRDVAAPPKFAAYGYDEHAGTWESPEPHPDITASNWIWSPKDKVKRWDRTAFFVDKTLDFLERNQGKPCLINLWLDDPHTPWIPSATANQEDSVGNLREVMVENDRQVGRLLNGLKSLNLDEKTLVIFVSDNGPLPTFNSGRTMGLRGSKMSLYEGGIRLPFIARWPGVVPAGRVDETTLISAVDLFPTFCRLANAPLPLEVTFDGEDRSQALRGEPQPTRKNPLFWEYGRNEKSFAYPKRKGDRSPNVAVRDANWKLLVNADGTGEELYDLEADPKETTNLAAQHSEVSKTLKERALAWRRSLP</sequence>
<comment type="similarity">
    <text evidence="1">Belongs to the sulfatase family.</text>
</comment>
<protein>
    <submittedName>
        <fullName evidence="7">Arylsulfatase A family protein</fullName>
    </submittedName>
</protein>
<dbReference type="InterPro" id="IPR024607">
    <property type="entry name" value="Sulfatase_CS"/>
</dbReference>
<dbReference type="InterPro" id="IPR000917">
    <property type="entry name" value="Sulfatase_N"/>
</dbReference>
<dbReference type="Gene3D" id="3.40.720.10">
    <property type="entry name" value="Alkaline Phosphatase, subunit A"/>
    <property type="match status" value="1"/>
</dbReference>
<evidence type="ECO:0000259" key="6">
    <source>
        <dbReference type="Pfam" id="PF00884"/>
    </source>
</evidence>
<dbReference type="HOGENOM" id="CLU_006332_10_4_0"/>
<evidence type="ECO:0000256" key="4">
    <source>
        <dbReference type="ARBA" id="ARBA00022837"/>
    </source>
</evidence>
<dbReference type="eggNOG" id="COG3119">
    <property type="taxonomic scope" value="Bacteria"/>
</dbReference>
<keyword evidence="8" id="KW-1185">Reference proteome</keyword>
<dbReference type="PANTHER" id="PTHR42693:SF33">
    <property type="entry name" value="ARYLSULFATASE"/>
    <property type="match status" value="1"/>
</dbReference>
<dbReference type="SUPFAM" id="SSF53649">
    <property type="entry name" value="Alkaline phosphatase-like"/>
    <property type="match status" value="1"/>
</dbReference>
<dbReference type="EMBL" id="CP003364">
    <property type="protein sequence ID" value="AGA29758.1"/>
    <property type="molecule type" value="Genomic_DNA"/>
</dbReference>
<dbReference type="Gene3D" id="3.30.1120.10">
    <property type="match status" value="1"/>
</dbReference>
<keyword evidence="2" id="KW-0479">Metal-binding</keyword>
<dbReference type="GO" id="GO:0004065">
    <property type="term" value="F:arylsulfatase activity"/>
    <property type="evidence" value="ECO:0007669"/>
    <property type="project" value="TreeGrafter"/>
</dbReference>
<keyword evidence="5" id="KW-0732">Signal</keyword>
<accession>L0DLN9</accession>
<dbReference type="PANTHER" id="PTHR42693">
    <property type="entry name" value="ARYLSULFATASE FAMILY MEMBER"/>
    <property type="match status" value="1"/>
</dbReference>
<feature type="chain" id="PRO_5003940396" evidence="5">
    <location>
        <begin position="17"/>
        <end position="447"/>
    </location>
</feature>
<dbReference type="KEGG" id="saci:Sinac_5625"/>
<gene>
    <name evidence="7" type="ordered locus">Sinac_5625</name>
</gene>
<feature type="signal peptide" evidence="5">
    <location>
        <begin position="1"/>
        <end position="16"/>
    </location>
</feature>
<evidence type="ECO:0000256" key="3">
    <source>
        <dbReference type="ARBA" id="ARBA00022801"/>
    </source>
</evidence>
<evidence type="ECO:0000313" key="8">
    <source>
        <dbReference type="Proteomes" id="UP000010798"/>
    </source>
</evidence>
<dbReference type="InterPro" id="IPR017850">
    <property type="entry name" value="Alkaline_phosphatase_core_sf"/>
</dbReference>
<dbReference type="AlphaFoldDB" id="L0DLN9"/>
<keyword evidence="3" id="KW-0378">Hydrolase</keyword>
<proteinExistence type="inferred from homology"/>
<dbReference type="InterPro" id="IPR050738">
    <property type="entry name" value="Sulfatase"/>
</dbReference>
<dbReference type="OrthoDB" id="9783154at2"/>
<evidence type="ECO:0000313" key="7">
    <source>
        <dbReference type="EMBL" id="AGA29758.1"/>
    </source>
</evidence>
<dbReference type="Proteomes" id="UP000010798">
    <property type="component" value="Chromosome"/>
</dbReference>
<keyword evidence="4" id="KW-0106">Calcium</keyword>